<keyword evidence="3" id="KW-1185">Reference proteome</keyword>
<gene>
    <name evidence="2" type="ORF">WR25_05670</name>
</gene>
<feature type="compositionally biased region" description="Basic and acidic residues" evidence="1">
    <location>
        <begin position="58"/>
        <end position="81"/>
    </location>
</feature>
<name>A0A2A2LHZ9_9BILA</name>
<dbReference type="AlphaFoldDB" id="A0A2A2LHZ9"/>
<proteinExistence type="predicted"/>
<feature type="region of interest" description="Disordered" evidence="1">
    <location>
        <begin position="316"/>
        <end position="344"/>
    </location>
</feature>
<reference evidence="2 3" key="1">
    <citation type="journal article" date="2017" name="Curr. Biol.">
        <title>Genome architecture and evolution of a unichromosomal asexual nematode.</title>
        <authorList>
            <person name="Fradin H."/>
            <person name="Zegar C."/>
            <person name="Gutwein M."/>
            <person name="Lucas J."/>
            <person name="Kovtun M."/>
            <person name="Corcoran D."/>
            <person name="Baugh L.R."/>
            <person name="Kiontke K."/>
            <person name="Gunsalus K."/>
            <person name="Fitch D.H."/>
            <person name="Piano F."/>
        </authorList>
    </citation>
    <scope>NUCLEOTIDE SEQUENCE [LARGE SCALE GENOMIC DNA]</scope>
    <source>
        <strain evidence="2">PF1309</strain>
    </source>
</reference>
<evidence type="ECO:0000256" key="1">
    <source>
        <dbReference type="SAM" id="MobiDB-lite"/>
    </source>
</evidence>
<evidence type="ECO:0000313" key="3">
    <source>
        <dbReference type="Proteomes" id="UP000218231"/>
    </source>
</evidence>
<dbReference type="Proteomes" id="UP000218231">
    <property type="component" value="Unassembled WGS sequence"/>
</dbReference>
<organism evidence="2 3">
    <name type="scientific">Diploscapter pachys</name>
    <dbReference type="NCBI Taxonomy" id="2018661"/>
    <lineage>
        <taxon>Eukaryota</taxon>
        <taxon>Metazoa</taxon>
        <taxon>Ecdysozoa</taxon>
        <taxon>Nematoda</taxon>
        <taxon>Chromadorea</taxon>
        <taxon>Rhabditida</taxon>
        <taxon>Rhabditina</taxon>
        <taxon>Rhabditomorpha</taxon>
        <taxon>Rhabditoidea</taxon>
        <taxon>Rhabditidae</taxon>
        <taxon>Diploscapter</taxon>
    </lineage>
</organism>
<accession>A0A2A2LHZ9</accession>
<sequence length="424" mass="46424">MGNLPSLEKHGIDGIGPVDATEVVKSIRTIQRFLSRPEITDTLLVKLLSSVTEDGGSCDDRTNEKSRSPHTPEQHSSEAKDSGNVGISAEDLIDDASECVEVVPVSSQGQTSRVDVLHTSSISSSVDALQALFDNRQVHELVGQSEPSTSADYNHLPINMDVDMKPFIRNPSPMPIPTNILVSSSLQIPSTSTTSPATSVNPKVNLIAHIPQKWPAIGLKGSQSIHRTLMFKIPNTKLCHIFHRKSKSSGGIERYACSHCRQKKKSEPGKFGDFHVNSISAYGDWFLDDPSKISHICKPIHQDQVMSRRNRYVVDSGGSTISAKSDGKSKNRNRRRGVQNQPDNASKDFVLNLSFSRFFLSAQLPGPPMPSYLPIAQPNQQNGGIAHPNPGFSYLNTPPSHFGIDAHASPNDMLLYSTLRQAHR</sequence>
<evidence type="ECO:0000313" key="2">
    <source>
        <dbReference type="EMBL" id="PAV85755.1"/>
    </source>
</evidence>
<dbReference type="EMBL" id="LIAE01006739">
    <property type="protein sequence ID" value="PAV85755.1"/>
    <property type="molecule type" value="Genomic_DNA"/>
</dbReference>
<feature type="region of interest" description="Disordered" evidence="1">
    <location>
        <begin position="52"/>
        <end position="85"/>
    </location>
</feature>
<comment type="caution">
    <text evidence="2">The sequence shown here is derived from an EMBL/GenBank/DDBJ whole genome shotgun (WGS) entry which is preliminary data.</text>
</comment>
<protein>
    <submittedName>
        <fullName evidence="2">Uncharacterized protein</fullName>
    </submittedName>
</protein>